<dbReference type="PANTHER" id="PTHR11706:SF33">
    <property type="entry name" value="NATURAL RESISTANCE-ASSOCIATED MACROPHAGE PROTEIN 2"/>
    <property type="match status" value="1"/>
</dbReference>
<dbReference type="InterPro" id="IPR001046">
    <property type="entry name" value="NRAMP_fam"/>
</dbReference>
<dbReference type="Pfam" id="PF01566">
    <property type="entry name" value="Nramp"/>
    <property type="match status" value="1"/>
</dbReference>
<evidence type="ECO:0000256" key="5">
    <source>
        <dbReference type="ARBA" id="ARBA00023136"/>
    </source>
</evidence>
<feature type="transmembrane region" description="Helical" evidence="6">
    <location>
        <begin position="21"/>
        <end position="39"/>
    </location>
</feature>
<feature type="transmembrane region" description="Helical" evidence="6">
    <location>
        <begin position="99"/>
        <end position="117"/>
    </location>
</feature>
<organism evidence="7">
    <name type="scientific">hydrothermal vent metagenome</name>
    <dbReference type="NCBI Taxonomy" id="652676"/>
    <lineage>
        <taxon>unclassified sequences</taxon>
        <taxon>metagenomes</taxon>
        <taxon>ecological metagenomes</taxon>
    </lineage>
</organism>
<dbReference type="AlphaFoldDB" id="A0A3B0UPZ1"/>
<accession>A0A3B0UPZ1</accession>
<dbReference type="GO" id="GO:0034755">
    <property type="term" value="P:iron ion transmembrane transport"/>
    <property type="evidence" value="ECO:0007669"/>
    <property type="project" value="TreeGrafter"/>
</dbReference>
<evidence type="ECO:0000256" key="4">
    <source>
        <dbReference type="ARBA" id="ARBA00022989"/>
    </source>
</evidence>
<gene>
    <name evidence="7" type="ORF">MNBD_ALPHA12-1316</name>
</gene>
<feature type="transmembrane region" description="Helical" evidence="6">
    <location>
        <begin position="292"/>
        <end position="315"/>
    </location>
</feature>
<evidence type="ECO:0000256" key="2">
    <source>
        <dbReference type="ARBA" id="ARBA00022448"/>
    </source>
</evidence>
<protein>
    <submittedName>
        <fullName evidence="7">Manganese transport protein MntH</fullName>
    </submittedName>
</protein>
<evidence type="ECO:0000256" key="3">
    <source>
        <dbReference type="ARBA" id="ARBA00022692"/>
    </source>
</evidence>
<dbReference type="EMBL" id="UOEO01000198">
    <property type="protein sequence ID" value="VAW22194.1"/>
    <property type="molecule type" value="Genomic_DNA"/>
</dbReference>
<evidence type="ECO:0000313" key="7">
    <source>
        <dbReference type="EMBL" id="VAW22194.1"/>
    </source>
</evidence>
<reference evidence="7" key="1">
    <citation type="submission" date="2018-06" db="EMBL/GenBank/DDBJ databases">
        <authorList>
            <person name="Zhirakovskaya E."/>
        </authorList>
    </citation>
    <scope>NUCLEOTIDE SEQUENCE</scope>
</reference>
<keyword evidence="5 6" id="KW-0472">Membrane</keyword>
<dbReference type="PANTHER" id="PTHR11706">
    <property type="entry name" value="SOLUTE CARRIER PROTEIN FAMILY 11 MEMBER"/>
    <property type="match status" value="1"/>
</dbReference>
<dbReference type="GO" id="GO:0005886">
    <property type="term" value="C:plasma membrane"/>
    <property type="evidence" value="ECO:0007669"/>
    <property type="project" value="TreeGrafter"/>
</dbReference>
<feature type="transmembrane region" description="Helical" evidence="6">
    <location>
        <begin position="238"/>
        <end position="262"/>
    </location>
</feature>
<keyword evidence="3 6" id="KW-0812">Transmembrane</keyword>
<feature type="transmembrane region" description="Helical" evidence="6">
    <location>
        <begin position="59"/>
        <end position="78"/>
    </location>
</feature>
<proteinExistence type="predicted"/>
<feature type="transmembrane region" description="Helical" evidence="6">
    <location>
        <begin position="123"/>
        <end position="148"/>
    </location>
</feature>
<comment type="subcellular location">
    <subcellularLocation>
        <location evidence="1">Membrane</location>
        <topology evidence="1">Multi-pass membrane protein</topology>
    </subcellularLocation>
</comment>
<name>A0A3B0UPZ1_9ZZZZ</name>
<dbReference type="GO" id="GO:0015086">
    <property type="term" value="F:cadmium ion transmembrane transporter activity"/>
    <property type="evidence" value="ECO:0007669"/>
    <property type="project" value="TreeGrafter"/>
</dbReference>
<keyword evidence="4 6" id="KW-1133">Transmembrane helix</keyword>
<feature type="transmembrane region" description="Helical" evidence="6">
    <location>
        <begin position="367"/>
        <end position="388"/>
    </location>
</feature>
<dbReference type="GO" id="GO:0005384">
    <property type="term" value="F:manganese ion transmembrane transporter activity"/>
    <property type="evidence" value="ECO:0007669"/>
    <property type="project" value="TreeGrafter"/>
</dbReference>
<evidence type="ECO:0000256" key="6">
    <source>
        <dbReference type="SAM" id="Phobius"/>
    </source>
</evidence>
<keyword evidence="2" id="KW-0813">Transport</keyword>
<feature type="transmembrane region" description="Helical" evidence="6">
    <location>
        <begin position="160"/>
        <end position="179"/>
    </location>
</feature>
<feature type="transmembrane region" description="Helical" evidence="6">
    <location>
        <begin position="199"/>
        <end position="217"/>
    </location>
</feature>
<evidence type="ECO:0000256" key="1">
    <source>
        <dbReference type="ARBA" id="ARBA00004141"/>
    </source>
</evidence>
<sequence length="426" mass="45256">MSQETARLAPLDSGAHSKYQRLGFVLAIFGPGLVVMLADTDVGSLVTAAQSGARWGYKLLLLQLILIPVLYVVQELTVRLGVHTGRGHGELIRDIFGAHWAWISVTGLVVACFGALITEFSGVASIGLLFGVPHWISLSLAAGFLLLVVWTGSYKRVERIAVLFGLFELVFFWIAFSSKPDPAAMVAGLASAPFSNPDYRFLIAANIGAVIMPWMIFYQQSAIADKGLAPEHYKAARWDTALGALLTQMVMAAVLVATAATIGRINPGAPLETIGQIVEAFVPFLGENLGKVVFSAGVLGAAFVAAIVVSLATAWGLGEVTGYRHSLQRKPARAPWFYAVYTIMVVGGALVVAEVPSLVSLNLAVEVMNALLLPLVLGLLYALAMKALPESARPGHIYRWVVLAVVVMTSLLGVYAGLSGVLAMAL</sequence>
<feature type="transmembrane region" description="Helical" evidence="6">
    <location>
        <begin position="336"/>
        <end position="355"/>
    </location>
</feature>
<feature type="transmembrane region" description="Helical" evidence="6">
    <location>
        <begin position="400"/>
        <end position="425"/>
    </location>
</feature>